<dbReference type="GO" id="GO:0034220">
    <property type="term" value="P:monoatomic ion transmembrane transport"/>
    <property type="evidence" value="ECO:0007669"/>
    <property type="project" value="UniProtKB-KW"/>
</dbReference>
<evidence type="ECO:0000313" key="34">
    <source>
        <dbReference type="EMBL" id="AVM87424.1"/>
    </source>
</evidence>
<dbReference type="InterPro" id="IPR043502">
    <property type="entry name" value="DNA/RNA_pol_sf"/>
</dbReference>
<keyword evidence="22" id="KW-1043">Host membrane</keyword>
<keyword evidence="20" id="KW-0067">ATP-binding</keyword>
<evidence type="ECO:0000256" key="4">
    <source>
        <dbReference type="ARBA" id="ARBA00020107"/>
    </source>
</evidence>
<dbReference type="PROSITE" id="PS51874">
    <property type="entry name" value="PCV_3C_PRO"/>
    <property type="match status" value="1"/>
</dbReference>
<dbReference type="Pfam" id="PF12381">
    <property type="entry name" value="Peptidase_C3G"/>
    <property type="match status" value="1"/>
</dbReference>
<dbReference type="SUPFAM" id="SSF52540">
    <property type="entry name" value="P-loop containing nucleoside triphosphate hydrolases"/>
    <property type="match status" value="1"/>
</dbReference>
<keyword evidence="21" id="KW-0946">Virion</keyword>
<evidence type="ECO:0000259" key="33">
    <source>
        <dbReference type="PROSITE" id="PS51874"/>
    </source>
</evidence>
<keyword evidence="30" id="KW-0407">Ion channel</keyword>
<evidence type="ECO:0000256" key="13">
    <source>
        <dbReference type="ARBA" id="ARBA00022679"/>
    </source>
</evidence>
<evidence type="ECO:0000256" key="19">
    <source>
        <dbReference type="ARBA" id="ARBA00022807"/>
    </source>
</evidence>
<keyword evidence="28" id="KW-1035">Host cytoplasm</keyword>
<keyword evidence="9" id="KW-0597">Phosphoprotein</keyword>
<dbReference type="Pfam" id="PF00073">
    <property type="entry name" value="Rhv"/>
    <property type="match status" value="2"/>
</dbReference>
<dbReference type="PROSITE" id="PS50507">
    <property type="entry name" value="RDRP_SSRNA_POS"/>
    <property type="match status" value="1"/>
</dbReference>
<dbReference type="Pfam" id="PF00680">
    <property type="entry name" value="RdRP_1"/>
    <property type="match status" value="1"/>
</dbReference>
<evidence type="ECO:0000256" key="15">
    <source>
        <dbReference type="ARBA" id="ARBA00022741"/>
    </source>
</evidence>
<dbReference type="InterPro" id="IPR007094">
    <property type="entry name" value="RNA-dir_pol_PSvirus"/>
</dbReference>
<keyword evidence="17" id="KW-1161">Viral attachment to host cell</keyword>
<evidence type="ECO:0000256" key="27">
    <source>
        <dbReference type="ARBA" id="ARBA00023136"/>
    </source>
</evidence>
<dbReference type="GO" id="GO:0019062">
    <property type="term" value="P:virion attachment to host cell"/>
    <property type="evidence" value="ECO:0007669"/>
    <property type="project" value="UniProtKB-KW"/>
</dbReference>
<evidence type="ECO:0000256" key="24">
    <source>
        <dbReference type="ARBA" id="ARBA00022953"/>
    </source>
</evidence>
<dbReference type="Pfam" id="PF04970">
    <property type="entry name" value="LRAT"/>
    <property type="match status" value="1"/>
</dbReference>
<dbReference type="Pfam" id="PF00910">
    <property type="entry name" value="RNA_helicase"/>
    <property type="match status" value="1"/>
</dbReference>
<keyword evidence="11" id="KW-0945">Host-virus interaction</keyword>
<evidence type="ECO:0000256" key="7">
    <source>
        <dbReference type="ARBA" id="ARBA00022488"/>
    </source>
</evidence>
<dbReference type="GO" id="GO:0019028">
    <property type="term" value="C:viral capsid"/>
    <property type="evidence" value="ECO:0007669"/>
    <property type="project" value="UniProtKB-KW"/>
</dbReference>
<dbReference type="Gene3D" id="3.40.50.300">
    <property type="entry name" value="P-loop containing nucleotide triphosphate hydrolases"/>
    <property type="match status" value="1"/>
</dbReference>
<dbReference type="Gene3D" id="1.20.960.20">
    <property type="match status" value="1"/>
</dbReference>
<keyword evidence="27" id="KW-0472">Membrane</keyword>
<evidence type="ECO:0000256" key="23">
    <source>
        <dbReference type="ARBA" id="ARBA00022884"/>
    </source>
</evidence>
<dbReference type="GO" id="GO:0039694">
    <property type="term" value="P:viral RNA genome replication"/>
    <property type="evidence" value="ECO:0007669"/>
    <property type="project" value="InterPro"/>
</dbReference>
<feature type="domain" description="Peptidase C3" evidence="33">
    <location>
        <begin position="1683"/>
        <end position="1892"/>
    </location>
</feature>
<dbReference type="SUPFAM" id="SSF56672">
    <property type="entry name" value="DNA/RNA polymerases"/>
    <property type="match status" value="1"/>
</dbReference>
<dbReference type="InterPro" id="IPR001205">
    <property type="entry name" value="RNA-dir_pol_C"/>
</dbReference>
<dbReference type="GO" id="GO:0003968">
    <property type="term" value="F:RNA-directed RNA polymerase activity"/>
    <property type="evidence" value="ECO:0007669"/>
    <property type="project" value="UniProtKB-KW"/>
</dbReference>
<keyword evidence="15" id="KW-0547">Nucleotide-binding</keyword>
<evidence type="ECO:0000256" key="21">
    <source>
        <dbReference type="ARBA" id="ARBA00022844"/>
    </source>
</evidence>
<keyword evidence="7" id="KW-1036">Host cytoplasmic vesicle</keyword>
<evidence type="ECO:0000313" key="35">
    <source>
        <dbReference type="Proteomes" id="UP000593742"/>
    </source>
</evidence>
<dbReference type="InterPro" id="IPR029053">
    <property type="entry name" value="Viral_coat"/>
</dbReference>
<dbReference type="GO" id="GO:0006508">
    <property type="term" value="P:proteolysis"/>
    <property type="evidence" value="ECO:0007669"/>
    <property type="project" value="UniProtKB-KW"/>
</dbReference>
<keyword evidence="29" id="KW-1160">Virus entry into host cell</keyword>
<dbReference type="GO" id="GO:0005198">
    <property type="term" value="F:structural molecule activity"/>
    <property type="evidence" value="ECO:0007669"/>
    <property type="project" value="InterPro"/>
</dbReference>
<keyword evidence="13" id="KW-0808">Transferase</keyword>
<evidence type="ECO:0000256" key="12">
    <source>
        <dbReference type="ARBA" id="ARBA00022670"/>
    </source>
</evidence>
<dbReference type="InterPro" id="IPR007053">
    <property type="entry name" value="LRAT_dom"/>
</dbReference>
<feature type="domain" description="RdRp catalytic" evidence="31">
    <location>
        <begin position="2138"/>
        <end position="2259"/>
    </location>
</feature>
<dbReference type="InterPro" id="IPR024354">
    <property type="entry name" value="Hepatitis_A_VP1-2A"/>
</dbReference>
<dbReference type="CDD" id="cd00205">
    <property type="entry name" value="rhv_like"/>
    <property type="match status" value="2"/>
</dbReference>
<evidence type="ECO:0000256" key="10">
    <source>
        <dbReference type="ARBA" id="ARBA00022561"/>
    </source>
</evidence>
<comment type="similarity">
    <text evidence="3">Belongs to the picornaviridae polyprotein family.</text>
</comment>
<keyword evidence="14" id="KW-0548">Nucleotidyltransferase</keyword>
<evidence type="ECO:0000256" key="22">
    <source>
        <dbReference type="ARBA" id="ARBA00022870"/>
    </source>
</evidence>
<dbReference type="InterPro" id="IPR001676">
    <property type="entry name" value="Picornavirus_capsid"/>
</dbReference>
<keyword evidence="23" id="KW-0694">RNA-binding</keyword>
<proteinExistence type="inferred from homology"/>
<evidence type="ECO:0000256" key="17">
    <source>
        <dbReference type="ARBA" id="ARBA00022804"/>
    </source>
</evidence>
<evidence type="ECO:0000256" key="29">
    <source>
        <dbReference type="ARBA" id="ARBA00023296"/>
    </source>
</evidence>
<dbReference type="InterPro" id="IPR014759">
    <property type="entry name" value="Helicase_SF3_ssRNA_vir"/>
</dbReference>
<dbReference type="GO" id="GO:0003724">
    <property type="term" value="F:RNA helicase activity"/>
    <property type="evidence" value="ECO:0007669"/>
    <property type="project" value="InterPro"/>
</dbReference>
<keyword evidence="25" id="KW-1182">Viral ion channel</keyword>
<evidence type="ECO:0000256" key="16">
    <source>
        <dbReference type="ARBA" id="ARBA00022801"/>
    </source>
</evidence>
<dbReference type="InterPro" id="IPR043128">
    <property type="entry name" value="Rev_trsase/Diguanyl_cyclase"/>
</dbReference>
<evidence type="ECO:0000256" key="9">
    <source>
        <dbReference type="ARBA" id="ARBA00022553"/>
    </source>
</evidence>
<dbReference type="Gene3D" id="3.90.1720.10">
    <property type="entry name" value="endopeptidase domain like (from Nostoc punctiforme)"/>
    <property type="match status" value="1"/>
</dbReference>
<evidence type="ECO:0000256" key="11">
    <source>
        <dbReference type="ARBA" id="ARBA00022581"/>
    </source>
</evidence>
<dbReference type="SUPFAM" id="SSF88633">
    <property type="entry name" value="Positive stranded ssRNA viruses"/>
    <property type="match status" value="3"/>
</dbReference>
<dbReference type="InterPro" id="IPR044067">
    <property type="entry name" value="PCV_3C_PRO"/>
</dbReference>
<dbReference type="InterPro" id="IPR043504">
    <property type="entry name" value="Peptidase_S1_PA_chymotrypsin"/>
</dbReference>
<keyword evidence="24" id="KW-0693">Viral RNA replication</keyword>
<dbReference type="SUPFAM" id="SSF50494">
    <property type="entry name" value="Trypsin-like serine proteases"/>
    <property type="match status" value="1"/>
</dbReference>
<dbReference type="InterPro" id="IPR009003">
    <property type="entry name" value="Peptidase_S1_PA"/>
</dbReference>
<evidence type="ECO:0000256" key="18">
    <source>
        <dbReference type="ARBA" id="ARBA00022806"/>
    </source>
</evidence>
<protein>
    <recommendedName>
        <fullName evidence="4">Genome polyprotein</fullName>
    </recommendedName>
</protein>
<keyword evidence="5" id="KW-0813">Transport</keyword>
<keyword evidence="19" id="KW-0788">Thiol protease</keyword>
<evidence type="ECO:0000256" key="6">
    <source>
        <dbReference type="ARBA" id="ARBA00022484"/>
    </source>
</evidence>
<keyword evidence="18" id="KW-0347">Helicase</keyword>
<dbReference type="Proteomes" id="UP000593742">
    <property type="component" value="Segment"/>
</dbReference>
<dbReference type="InterPro" id="IPR024387">
    <property type="entry name" value="Pept_C3G_Picornavir"/>
</dbReference>
<dbReference type="Pfam" id="PF12944">
    <property type="entry name" value="HAV_VP"/>
    <property type="match status" value="1"/>
</dbReference>
<accession>A0A2P1GN77</accession>
<keyword evidence="6" id="KW-0696">RNA-directed RNA polymerase</keyword>
<keyword evidence="10" id="KW-0167">Capsid protein</keyword>
<keyword evidence="8" id="KW-0191">Covalent protein-RNA linkage</keyword>
<dbReference type="EMBL" id="MG600110">
    <property type="protein sequence ID" value="AVM87424.1"/>
    <property type="molecule type" value="Genomic_RNA"/>
</dbReference>
<dbReference type="Gene3D" id="2.60.120.20">
    <property type="match status" value="3"/>
</dbReference>
<dbReference type="InterPro" id="IPR033703">
    <property type="entry name" value="Rhv-like"/>
</dbReference>
<evidence type="ECO:0000256" key="2">
    <source>
        <dbReference type="ARBA" id="ARBA00004328"/>
    </source>
</evidence>
<organism evidence="34 35">
    <name type="scientific">tremovirus B2</name>
    <dbReference type="NCBI Taxonomy" id="2116175"/>
    <lineage>
        <taxon>Viruses</taxon>
        <taxon>Riboviria</taxon>
        <taxon>Orthornavirae</taxon>
        <taxon>Pisuviricota</taxon>
        <taxon>Pisoniviricetes</taxon>
        <taxon>Picornavirales</taxon>
        <taxon>Picornaviridae</taxon>
        <taxon>Heptrevirinae</taxon>
        <taxon>Tremovirus</taxon>
        <taxon>Tremovirus beturtli</taxon>
        <taxon>Tremovirus B</taxon>
    </lineage>
</organism>
<evidence type="ECO:0000256" key="30">
    <source>
        <dbReference type="ARBA" id="ARBA00023303"/>
    </source>
</evidence>
<dbReference type="Gene3D" id="2.40.10.10">
    <property type="entry name" value="Trypsin-like serine proteases"/>
    <property type="match status" value="2"/>
</dbReference>
<name>A0A2P1GN77_9PICO</name>
<dbReference type="GO" id="GO:0006351">
    <property type="term" value="P:DNA-templated transcription"/>
    <property type="evidence" value="ECO:0007669"/>
    <property type="project" value="InterPro"/>
</dbReference>
<keyword evidence="16" id="KW-0378">Hydrolase</keyword>
<keyword evidence="12" id="KW-0645">Protease</keyword>
<evidence type="ECO:0000256" key="3">
    <source>
        <dbReference type="ARBA" id="ARBA00006029"/>
    </source>
</evidence>
<dbReference type="Gene3D" id="3.30.70.270">
    <property type="match status" value="1"/>
</dbReference>
<evidence type="ECO:0000256" key="26">
    <source>
        <dbReference type="ARBA" id="ARBA00023065"/>
    </source>
</evidence>
<evidence type="ECO:0000256" key="28">
    <source>
        <dbReference type="ARBA" id="ARBA00023200"/>
    </source>
</evidence>
<dbReference type="GO" id="GO:0005524">
    <property type="term" value="F:ATP binding"/>
    <property type="evidence" value="ECO:0007669"/>
    <property type="project" value="UniProtKB-KW"/>
</dbReference>
<dbReference type="GO" id="GO:0015267">
    <property type="term" value="F:channel activity"/>
    <property type="evidence" value="ECO:0007669"/>
    <property type="project" value="UniProtKB-KW"/>
</dbReference>
<dbReference type="InterPro" id="IPR027417">
    <property type="entry name" value="P-loop_NTPase"/>
</dbReference>
<dbReference type="GO" id="GO:0003723">
    <property type="term" value="F:RNA binding"/>
    <property type="evidence" value="ECO:0007669"/>
    <property type="project" value="UniProtKB-KW"/>
</dbReference>
<evidence type="ECO:0000256" key="1">
    <source>
        <dbReference type="ARBA" id="ARBA00004295"/>
    </source>
</evidence>
<evidence type="ECO:0000256" key="25">
    <source>
        <dbReference type="ARBA" id="ARBA00023039"/>
    </source>
</evidence>
<comment type="subcellular location">
    <subcellularLocation>
        <location evidence="1">Host cytoplasmic vesicle membrane</location>
        <topology evidence="1">Peripheral membrane protein</topology>
        <orientation evidence="1">Cytoplasmic side</orientation>
    </subcellularLocation>
    <subcellularLocation>
        <location evidence="2">Virion</location>
    </subcellularLocation>
</comment>
<feature type="domain" description="SF3 helicase" evidence="32">
    <location>
        <begin position="1345"/>
        <end position="1509"/>
    </location>
</feature>
<keyword evidence="26" id="KW-0406">Ion transport</keyword>
<evidence type="ECO:0000256" key="8">
    <source>
        <dbReference type="ARBA" id="ARBA00022520"/>
    </source>
</evidence>
<dbReference type="GO" id="GO:0044162">
    <property type="term" value="C:host cell cytoplasmic vesicle membrane"/>
    <property type="evidence" value="ECO:0007669"/>
    <property type="project" value="UniProtKB-SubCell"/>
</dbReference>
<dbReference type="InterPro" id="IPR000605">
    <property type="entry name" value="Helicase_SF3_ssDNA/RNA_vir"/>
</dbReference>
<reference evidence="34 35" key="1">
    <citation type="journal article" date="2018" name="Nature">
        <title>The evolutionary history of vertebrate RNA viruses.</title>
        <authorList>
            <person name="Shi M."/>
            <person name="Lin X.D."/>
            <person name="Chen X."/>
            <person name="Tian J.H."/>
            <person name="Chen L.J."/>
            <person name="Li K."/>
            <person name="Wang W."/>
            <person name="Eden J.S."/>
            <person name="Shen J.J."/>
            <person name="Liu L."/>
            <person name="Holmes E.C."/>
            <person name="Zhang Y.Z."/>
        </authorList>
    </citation>
    <scope>NUCLEOTIDE SEQUENCE [LARGE SCALE GENOMIC DNA]</scope>
    <source>
        <strain evidence="34 35">WHWGGF75534</strain>
    </source>
</reference>
<dbReference type="PROSITE" id="PS51218">
    <property type="entry name" value="SF3_HELICASE_2"/>
    <property type="match status" value="1"/>
</dbReference>
<dbReference type="GO" id="GO:0004197">
    <property type="term" value="F:cysteine-type endopeptidase activity"/>
    <property type="evidence" value="ECO:0007669"/>
    <property type="project" value="InterPro"/>
</dbReference>
<evidence type="ECO:0000256" key="20">
    <source>
        <dbReference type="ARBA" id="ARBA00022840"/>
    </source>
</evidence>
<dbReference type="GO" id="GO:0046718">
    <property type="term" value="P:symbiont entry into host cell"/>
    <property type="evidence" value="ECO:0007669"/>
    <property type="project" value="UniProtKB-KW"/>
</dbReference>
<evidence type="ECO:0000259" key="32">
    <source>
        <dbReference type="PROSITE" id="PS51218"/>
    </source>
</evidence>
<evidence type="ECO:0000256" key="5">
    <source>
        <dbReference type="ARBA" id="ARBA00022448"/>
    </source>
</evidence>
<sequence>MMSKRSGIFTSIGSSVDSVMSMLADPAEETQRLQSDRVAIGGAGYLTTVDQEAVTNAMLGSTTGEVFLSSVDLAGTKVTQGERFFLIGQTAWTTTMQGGDTLGSAIDTPGIDIIQDLMNSDFAVEGLLKYYAYARFGIEVVVQMNPTNFQAGGIIVALVPAGELEGSRAALTTYCHGILNCSMNNAVRMKVPFVYSRGMYNLRKPAYTPWYLVMRVWSPLQVATGTSTSVTVSVLARLVCLDLHGLTPITQMMRNEFRISTTKNVMNLSNYEDAESKVSLALDQESWRSDDTSAGKLEVRNFRTWTSIPCYAYTFQYNGSVQEGIPIWENTVDPYTYGFHVTNGVNPGYHSTNLSSVASQYAYWRGDIVFDFEVFCTPFHSGRLLIVYIPGDESTVTSGITIRRASSGIAATFDVKGVNSTLRFRVPWISDTPYRTNPFTGLYVPRTQKPFATGKIKVYVFNRLQAPPTVAPFVNIIVYKSAHNFECFGPVWAKIDGRPALLSTQAGDEQEAGFSTNDTVQQVDLNPPPVDASSKAIKVTPAGAVIAIEDPELMKKEPGTFPEVGPGIKRHTSDHMDIHKFMGRAHFLYTFQFTTNNVQYTFPLHLDTNLYNSTTDVLGLEGTLRWFLHMIQLYRGPIDISFAFSGDTNVDGVIFFTPAGVMHESDSQETTSNMTANMKAAVGMIRFNTAQTSNVQLRLPWYSNLYACTCNAPLTGDVDGLFGFITVQITNYNSADETLRVTAYLSFTPESQFLVPRACPQYQFMRDDTATGLHGSGKTRVTRELHAQNLVESDVDKPTEESEDEEISNVIYDDVAVTPPLQLNFQESNEVYNPPPPDEIVVKKYFDKVKESTDDYSTKRLRGPDHKAPRVKATVLKLPTIEFGEPSGGYRPRPTAPGFNTINRVSPTIAAQFKSQCEKCTLKPGDVVRTRVATGYHYGVYTGKAVVHVDPTGINWVFKKTANVVLSKNVNKWCYVESPAPEKVKDILLVAGLMVGQEVEYNIFKENCEDWARRIAQLPPESNEGKKWQMILASTSFALFEVVVQSLRHESHVKMLDFKKTITGKVVGSTVKKCEVKDDSVPGTSKSDVSVDIPPSFMEKVATKTSSKLSKFIIPGEMTTMARDISAVVNDARGFFSRVKDSMLNFCEKGFTTGLGRKCIKYALLALRFALGIGIMWASDWDPKVMVLLVSLFAVDFGVQVVSSMEIIDVMLKKFAEALPDEMREATQSIFSKKSFWKETNLVLSVCRNLKEVVLWVLEEVKALYEELSGKKKAEMDAIEDSREVIMKTLGICDQFMTKVCEPKEQAEYVAYGHKLIRALRTLNSEVVLHPELSKFSTSITSMISHLVNRIKDVPVSNIGNLRAEPTVVYLYGKRGSGKSMLAMALAVSICKKFNLDPKKEIYTLPFGAEFWDGYHQQSVVIMDDIGQLSDDSEWASFCQMVSTAPFRVNMAALGDKGMLFDTPVIICTSNIAEPSPKTIYSREAVHRRLQIWCSVTARENYIRNSCLDMEKAIADDVLKTMECLSIIKHEKQSTVGHSEGTTNEVTLDDLLQLVTASVMTRTNNMNQFLSYFSQATSPSDNPLRTMFDDVVSSVPWESDVELMVELPKKTKSWWAEMCDALSKNKWKILAGCALVLGLVIAGFLVYKSFDTNDSDNQSAYASRGPVARAIPLKNLKTEEVPVAQTIIDMAALIQKNMVRVGIGKCDDDVTWVVNAFGLKKNWCLVPSHALMDVEKCDQLYFERSNVIYSIPYSEVVVMDIESVYADVVLMQIPGMPAWRDVLSHFVKEEDLKQVLGVPATLCTLVRGMFQMVHETNVTLIPDFTYDHVLDSGETKVLTVKRTIKARANTMAGMCGGVLVSTSTKCQTPFIGIHIAGGHGSAAAKLVTYEMLQSIERLVAQRQRIWKIEFGHKKVDSGSKTAYIKTPIHQLVSTKHEVKDPAPLVHHKIVNEVDVSAQMLAKYATPIVEEPPGYQDVSKELEEQFRSVLEPESGFLQIQECISGVPGMDGIDLNTSPGYPYTLEKLRKTDLIKEGKPTERLLNDVSSMIDGSFAGAVPNVIFTTVAKDELRPHNKVVAGKTRAIEVAPVSYTLAFRQLFGKIISKLQQNVGWQCGTSVGIDPDTQWQILAAEFLEFGEKFLSLDFSNFDASLSPFMLMRAYELLGNLVGLPPEVVEAFTSPIVFSRHLMGEMKYYVEGSMPSGAPATSVVNSLINYTNIMFALMQVTGMPFHQAIKIARVVTYGDDVLMCFQRDVDWVTTDFIEAFTTQLRLLGLTPTGGDKGPVKICGITEVQYLSRKFVWDEFGVCHPALKMESIYSLLAWRRRTASFEDNVRDSMWFAYHHGKRFYKRFRDEIQEMLQKVGMRIYLPTYKDFDRLYLGKLGYV</sequence>
<evidence type="ECO:0000259" key="31">
    <source>
        <dbReference type="PROSITE" id="PS50507"/>
    </source>
</evidence>
<evidence type="ECO:0000256" key="14">
    <source>
        <dbReference type="ARBA" id="ARBA00022695"/>
    </source>
</evidence>